<comment type="cofactor">
    <cofactor evidence="13">
        <name>FAD</name>
        <dbReference type="ChEBI" id="CHEBI:57692"/>
    </cofactor>
    <text evidence="13">Binds 1 FAD per subunit.</text>
</comment>
<evidence type="ECO:0000313" key="16">
    <source>
        <dbReference type="EMBL" id="QPD04748.1"/>
    </source>
</evidence>
<dbReference type="GO" id="GO:0006103">
    <property type="term" value="P:2-oxoglutarate metabolic process"/>
    <property type="evidence" value="ECO:0007669"/>
    <property type="project" value="TreeGrafter"/>
</dbReference>
<evidence type="ECO:0000256" key="11">
    <source>
        <dbReference type="ARBA" id="ARBA00023027"/>
    </source>
</evidence>
<dbReference type="SUPFAM" id="SSF51905">
    <property type="entry name" value="FAD/NAD(P)-binding domain"/>
    <property type="match status" value="1"/>
</dbReference>
<keyword evidence="11 13" id="KW-0520">NAD</keyword>
<dbReference type="InterPro" id="IPR016156">
    <property type="entry name" value="FAD/NAD-linked_Rdtase_dimer_sf"/>
</dbReference>
<keyword evidence="9" id="KW-0521">NADP</keyword>
<organism evidence="16 17">
    <name type="scientific">Candidatus Nitrospira kreftii</name>
    <dbReference type="NCBI Taxonomy" id="2652173"/>
    <lineage>
        <taxon>Bacteria</taxon>
        <taxon>Pseudomonadati</taxon>
        <taxon>Nitrospirota</taxon>
        <taxon>Nitrospiria</taxon>
        <taxon>Nitrospirales</taxon>
        <taxon>Nitrospiraceae</taxon>
        <taxon>Nitrospira</taxon>
    </lineage>
</organism>
<protein>
    <recommendedName>
        <fullName evidence="5">Soluble pyridine nucleotide transhydrogenase</fullName>
        <ecNumber evidence="4">1.6.1.1</ecNumber>
    </recommendedName>
    <alternativeName>
        <fullName evidence="12">NAD(P)(+) transhydrogenase [B-specific]</fullName>
    </alternativeName>
</protein>
<evidence type="ECO:0000256" key="4">
    <source>
        <dbReference type="ARBA" id="ARBA00012772"/>
    </source>
</evidence>
<keyword evidence="8 13" id="KW-0274">FAD</keyword>
<evidence type="ECO:0000256" key="5">
    <source>
        <dbReference type="ARBA" id="ARBA00016603"/>
    </source>
</evidence>
<dbReference type="InterPro" id="IPR036188">
    <property type="entry name" value="FAD/NAD-bd_sf"/>
</dbReference>
<feature type="domain" description="Pyridine nucleotide-disulphide oxidoreductase dimerisation" evidence="14">
    <location>
        <begin position="365"/>
        <end position="472"/>
    </location>
</feature>
<dbReference type="PRINTS" id="PR00411">
    <property type="entry name" value="PNDRDTASEI"/>
</dbReference>
<evidence type="ECO:0000256" key="3">
    <source>
        <dbReference type="ARBA" id="ARBA00007532"/>
    </source>
</evidence>
<evidence type="ECO:0000256" key="6">
    <source>
        <dbReference type="ARBA" id="ARBA00022490"/>
    </source>
</evidence>
<dbReference type="InterPro" id="IPR001100">
    <property type="entry name" value="Pyr_nuc-diS_OxRdtase"/>
</dbReference>
<dbReference type="GO" id="GO:0004148">
    <property type="term" value="F:dihydrolipoyl dehydrogenase (NADH) activity"/>
    <property type="evidence" value="ECO:0007669"/>
    <property type="project" value="TreeGrafter"/>
</dbReference>
<evidence type="ECO:0000256" key="7">
    <source>
        <dbReference type="ARBA" id="ARBA00022630"/>
    </source>
</evidence>
<keyword evidence="10 16" id="KW-0560">Oxidoreductase</keyword>
<dbReference type="InterPro" id="IPR023753">
    <property type="entry name" value="FAD/NAD-binding_dom"/>
</dbReference>
<comment type="function">
    <text evidence="1">Conversion of NADPH, generated by peripheral catabolic pathways, to NADH, which can enter the respiratory chain for energy generation.</text>
</comment>
<dbReference type="KEGG" id="nkf:Nkreftii_002522"/>
<proteinExistence type="inferred from homology"/>
<dbReference type="Pfam" id="PF07992">
    <property type="entry name" value="Pyr_redox_2"/>
    <property type="match status" value="1"/>
</dbReference>
<dbReference type="Proteomes" id="UP000593737">
    <property type="component" value="Chromosome"/>
</dbReference>
<feature type="binding site" evidence="13">
    <location>
        <begin position="201"/>
        <end position="208"/>
    </location>
    <ligand>
        <name>NAD(+)</name>
        <dbReference type="ChEBI" id="CHEBI:57540"/>
    </ligand>
</feature>
<reference evidence="16 17" key="1">
    <citation type="journal article" date="2020" name="ISME J.">
        <title>Enrichment and physiological characterization of a novel comammox Nitrospira indicates ammonium inhibition of complete nitrification.</title>
        <authorList>
            <person name="Sakoula D."/>
            <person name="Koch H."/>
            <person name="Frank J."/>
            <person name="Jetten M.S.M."/>
            <person name="van Kessel M.A.H.J."/>
            <person name="Lucker S."/>
        </authorList>
    </citation>
    <scope>NUCLEOTIDE SEQUENCE [LARGE SCALE GENOMIC DNA]</scope>
    <source>
        <strain evidence="16">Comreactor17</strain>
    </source>
</reference>
<dbReference type="InterPro" id="IPR004099">
    <property type="entry name" value="Pyr_nucl-diS_OxRdtase_dimer"/>
</dbReference>
<comment type="similarity">
    <text evidence="3">Belongs to the class-I pyridine nucleotide-disulfide oxidoreductase family.</text>
</comment>
<dbReference type="PANTHER" id="PTHR22912:SF93">
    <property type="entry name" value="SOLUBLE PYRIDINE NUCLEOTIDE TRANSHYDROGENASE"/>
    <property type="match status" value="1"/>
</dbReference>
<dbReference type="PANTHER" id="PTHR22912">
    <property type="entry name" value="DISULFIDE OXIDOREDUCTASE"/>
    <property type="match status" value="1"/>
</dbReference>
<evidence type="ECO:0000259" key="15">
    <source>
        <dbReference type="Pfam" id="PF07992"/>
    </source>
</evidence>
<dbReference type="InterPro" id="IPR050151">
    <property type="entry name" value="Class-I_Pyr_Nuc-Dis_Oxidored"/>
</dbReference>
<evidence type="ECO:0000256" key="9">
    <source>
        <dbReference type="ARBA" id="ARBA00022857"/>
    </source>
</evidence>
<dbReference type="GO" id="GO:0050660">
    <property type="term" value="F:flavin adenine dinucleotide binding"/>
    <property type="evidence" value="ECO:0007669"/>
    <property type="project" value="TreeGrafter"/>
</dbReference>
<evidence type="ECO:0000313" key="17">
    <source>
        <dbReference type="Proteomes" id="UP000593737"/>
    </source>
</evidence>
<dbReference type="PRINTS" id="PR00368">
    <property type="entry name" value="FADPNR"/>
</dbReference>
<evidence type="ECO:0000256" key="2">
    <source>
        <dbReference type="ARBA" id="ARBA00004496"/>
    </source>
</evidence>
<evidence type="ECO:0000259" key="14">
    <source>
        <dbReference type="Pfam" id="PF02852"/>
    </source>
</evidence>
<evidence type="ECO:0000256" key="13">
    <source>
        <dbReference type="PIRSR" id="PIRSR000350-3"/>
    </source>
</evidence>
<dbReference type="EMBL" id="CP047423">
    <property type="protein sequence ID" value="QPD04748.1"/>
    <property type="molecule type" value="Genomic_DNA"/>
</dbReference>
<dbReference type="Gene3D" id="3.30.390.30">
    <property type="match status" value="1"/>
</dbReference>
<evidence type="ECO:0000256" key="12">
    <source>
        <dbReference type="ARBA" id="ARBA00031183"/>
    </source>
</evidence>
<feature type="domain" description="FAD/NAD(P)-binding" evidence="15">
    <location>
        <begin position="25"/>
        <end position="345"/>
    </location>
</feature>
<dbReference type="GO" id="GO:0005829">
    <property type="term" value="C:cytosol"/>
    <property type="evidence" value="ECO:0007669"/>
    <property type="project" value="TreeGrafter"/>
</dbReference>
<feature type="binding site" evidence="13">
    <location>
        <position position="72"/>
    </location>
    <ligand>
        <name>FAD</name>
        <dbReference type="ChEBI" id="CHEBI:57692"/>
    </ligand>
</feature>
<evidence type="ECO:0000256" key="8">
    <source>
        <dbReference type="ARBA" id="ARBA00022827"/>
    </source>
</evidence>
<evidence type="ECO:0000256" key="10">
    <source>
        <dbReference type="ARBA" id="ARBA00023002"/>
    </source>
</evidence>
<feature type="binding site" evidence="13">
    <location>
        <position position="330"/>
    </location>
    <ligand>
        <name>FAD</name>
        <dbReference type="ChEBI" id="CHEBI:57692"/>
    </ligand>
</feature>
<dbReference type="NCBIfam" id="NF003585">
    <property type="entry name" value="PRK05249.1"/>
    <property type="match status" value="1"/>
</dbReference>
<dbReference type="PIRSF" id="PIRSF000350">
    <property type="entry name" value="Mercury_reductase_MerA"/>
    <property type="match status" value="1"/>
</dbReference>
<dbReference type="SUPFAM" id="SSF55424">
    <property type="entry name" value="FAD/NAD-linked reductases, dimerisation (C-terminal) domain"/>
    <property type="match status" value="1"/>
</dbReference>
<dbReference type="Pfam" id="PF02852">
    <property type="entry name" value="Pyr_redox_dim"/>
    <property type="match status" value="1"/>
</dbReference>
<evidence type="ECO:0000256" key="1">
    <source>
        <dbReference type="ARBA" id="ARBA00002842"/>
    </source>
</evidence>
<dbReference type="EC" id="1.6.1.1" evidence="4"/>
<dbReference type="GO" id="GO:0003957">
    <property type="term" value="F:NAD(P)+ transhydrogenase (Si-specific) activity"/>
    <property type="evidence" value="ECO:0007669"/>
    <property type="project" value="UniProtKB-EC"/>
</dbReference>
<accession>A0A7S8FF94</accession>
<keyword evidence="13" id="KW-0547">Nucleotide-binding</keyword>
<gene>
    <name evidence="16" type="ORF">Nkreftii_002522</name>
</gene>
<dbReference type="AlphaFoldDB" id="A0A7S8FF94"/>
<keyword evidence="6" id="KW-0963">Cytoplasm</keyword>
<comment type="subcellular location">
    <subcellularLocation>
        <location evidence="2">Cytoplasm</location>
    </subcellularLocation>
</comment>
<dbReference type="FunFam" id="3.30.390.30:FF:000001">
    <property type="entry name" value="Dihydrolipoyl dehydrogenase"/>
    <property type="match status" value="1"/>
</dbReference>
<sequence>MTGAPLTYARHSRHLSMREALMARYDLLVIGTGPAGQKAAVQAAKLGKKVGIIERKMVLGGVCINTGTIPSKSLREAVLYLSGFRQRSIYGGAYRLKKTITIEDLAFRANHVIKHEIQIVQDQMARNRIDMFFGTASFLDPHRLRIQTTRGALELTADFMVIAVGTEPARPAHIPFDNHTIIDTDGLLTLKRIPKSLVIVGGGVIGTEYASMLAALGAPVTLIDKRPRLLEFVDAEIIDALQRQMKELGVTLYHEEEVLAIKRNWDNSIHVSLRNNRPLRTSTLMYAIGRVGATRTLNLDAIGLKPDSRGRLTVNEHLQTAIPHIYAAGDIIGFPALASTSMQQGRHAASHAFGHFDRIDTSLLPYGIYAIPEISMVGRNEEELKHAEIPYAVGIARYKEIARGQLIGDETGMLKLLFHRDTKHLLGVHAIGEGATELIHIGQAVMAFHGKIDYFIDTVFNYPTLAECYKVAALDGINRLPRPWIPYL</sequence>
<name>A0A7S8FF94_9BACT</name>
<feature type="binding site" evidence="13">
    <location>
        <position position="289"/>
    </location>
    <ligand>
        <name>NAD(+)</name>
        <dbReference type="ChEBI" id="CHEBI:57540"/>
    </ligand>
</feature>
<keyword evidence="7" id="KW-0285">Flavoprotein</keyword>
<dbReference type="Gene3D" id="3.50.50.60">
    <property type="entry name" value="FAD/NAD(P)-binding domain"/>
    <property type="match status" value="2"/>
</dbReference>